<keyword evidence="2" id="KW-1185">Reference proteome</keyword>
<organism evidence="1 2">
    <name type="scientific">Orenia metallireducens</name>
    <dbReference type="NCBI Taxonomy" id="1413210"/>
    <lineage>
        <taxon>Bacteria</taxon>
        <taxon>Bacillati</taxon>
        <taxon>Bacillota</taxon>
        <taxon>Clostridia</taxon>
        <taxon>Halanaerobiales</taxon>
        <taxon>Halobacteroidaceae</taxon>
        <taxon>Orenia</taxon>
    </lineage>
</organism>
<gene>
    <name evidence="1" type="ORF">SAMN06265827_11856</name>
</gene>
<sequence>MKKDDVLEAFKEIIGYDFSDNIEILRRIIDKTEEFYGLISDKLPVIEQSIDETIVETEILVNYFVEDNQPLEDSQDFRLSNILEDLQGQIGEVYNSLLDRSDIIDILSDFIMDSDDEESKFSQILTLTKELNDSLTDLKDLSINAIIFSIKAENNGAGFGVISNEINRLSNDIKAKYSLIEGNVLILQEWYEEFVDNLRALAAIEDEIGDKSKDRTKEIFTDVLESLEKISNILRDFIEHIKIGVEPIYDIIVLLQYQDIIRQNLENLIEILVTLEVEVNTLDLEEYQESKFIDMVIFIDNVAGLSRGLMENILSQLEESIFNISDKLMKINENLISLKEEDDKIRELLSEDRKGLDRADSLDRIYQELISFIPEFTSKMNSLEDKYDSLIRDKDSFYDNMEGIEQGLEEIDKVAKRFKKLELMAKIEFSHIMGTKHSFVNGIEEAINQFINSSKDNKELYQQLKDKLQSDYSTFLEFALKNKQNINSSKEIVNSSKEGLLTGRRLVKEAMESLHFSIDSLGVELAALTTEMEKFYLLEEQGQQVLSFLSKLKSKTSNIKEYYLENSKDINFEESNERLQELIDKFTSYLERKTAQEEIGDLEIDTGSEGGELTLF</sequence>
<name>A0A285HG45_9FIRM</name>
<dbReference type="OrthoDB" id="2111145at2"/>
<dbReference type="SUPFAM" id="SSF58104">
    <property type="entry name" value="Methyl-accepting chemotaxis protein (MCP) signaling domain"/>
    <property type="match status" value="1"/>
</dbReference>
<reference evidence="2" key="1">
    <citation type="submission" date="2017-09" db="EMBL/GenBank/DDBJ databases">
        <authorList>
            <person name="Varghese N."/>
            <person name="Submissions S."/>
        </authorList>
    </citation>
    <scope>NUCLEOTIDE SEQUENCE [LARGE SCALE GENOMIC DNA]</scope>
    <source>
        <strain evidence="2">MSL47</strain>
    </source>
</reference>
<dbReference type="RefSeq" id="WP_097018439.1">
    <property type="nucleotide sequence ID" value="NZ_OBDZ01000018.1"/>
</dbReference>
<dbReference type="Proteomes" id="UP000219573">
    <property type="component" value="Unassembled WGS sequence"/>
</dbReference>
<dbReference type="EMBL" id="OBDZ01000018">
    <property type="protein sequence ID" value="SNY34637.1"/>
    <property type="molecule type" value="Genomic_DNA"/>
</dbReference>
<protein>
    <recommendedName>
        <fullName evidence="3">Methyl-accepting transducer domain-containing protein</fullName>
    </recommendedName>
</protein>
<proteinExistence type="predicted"/>
<evidence type="ECO:0000313" key="2">
    <source>
        <dbReference type="Proteomes" id="UP000219573"/>
    </source>
</evidence>
<accession>A0A285HG45</accession>
<dbReference type="Gene3D" id="1.10.287.950">
    <property type="entry name" value="Methyl-accepting chemotaxis protein"/>
    <property type="match status" value="1"/>
</dbReference>
<evidence type="ECO:0000313" key="1">
    <source>
        <dbReference type="EMBL" id="SNY34637.1"/>
    </source>
</evidence>
<evidence type="ECO:0008006" key="3">
    <source>
        <dbReference type="Google" id="ProtNLM"/>
    </source>
</evidence>
<dbReference type="AlphaFoldDB" id="A0A285HG45"/>